<organism evidence="2 3">
    <name type="scientific">Desulfobacca acetoxidans (strain ATCC 700848 / DSM 11109 / ASRB2)</name>
    <dbReference type="NCBI Taxonomy" id="880072"/>
    <lineage>
        <taxon>Bacteria</taxon>
        <taxon>Pseudomonadati</taxon>
        <taxon>Thermodesulfobacteriota</taxon>
        <taxon>Desulfobaccia</taxon>
        <taxon>Desulfobaccales</taxon>
        <taxon>Desulfobaccaceae</taxon>
        <taxon>Desulfobacca</taxon>
    </lineage>
</organism>
<dbReference type="InterPro" id="IPR037873">
    <property type="entry name" value="BamE-like"/>
</dbReference>
<keyword evidence="1" id="KW-0732">Signal</keyword>
<dbReference type="EMBL" id="CP002629">
    <property type="protein sequence ID" value="AEB09661.1"/>
    <property type="molecule type" value="Genomic_DNA"/>
</dbReference>
<dbReference type="AlphaFoldDB" id="F2NI35"/>
<proteinExistence type="predicted"/>
<protein>
    <recommendedName>
        <fullName evidence="4">DUF3192 domain-containing protein</fullName>
    </recommendedName>
</protein>
<dbReference type="KEGG" id="dao:Desac_1821"/>
<dbReference type="InterPro" id="IPR021534">
    <property type="entry name" value="DUF3192"/>
</dbReference>
<gene>
    <name evidence="2" type="ordered locus">Desac_1821</name>
</gene>
<dbReference type="Pfam" id="PF11399">
    <property type="entry name" value="DUF3192"/>
    <property type="match status" value="1"/>
</dbReference>
<dbReference type="Gene3D" id="3.30.1450.10">
    <property type="match status" value="1"/>
</dbReference>
<dbReference type="eggNOG" id="COG2913">
    <property type="taxonomic scope" value="Bacteria"/>
</dbReference>
<evidence type="ECO:0000256" key="1">
    <source>
        <dbReference type="ARBA" id="ARBA00022729"/>
    </source>
</evidence>
<name>F2NI35_DESAR</name>
<evidence type="ECO:0000313" key="3">
    <source>
        <dbReference type="Proteomes" id="UP000000483"/>
    </source>
</evidence>
<dbReference type="Proteomes" id="UP000000483">
    <property type="component" value="Chromosome"/>
</dbReference>
<reference evidence="3" key="2">
    <citation type="submission" date="2011-03" db="EMBL/GenBank/DDBJ databases">
        <title>The complete genome of Desulfobacca acetoxidans DSM 11109.</title>
        <authorList>
            <consortium name="US DOE Joint Genome Institute (JGI-PGF)"/>
            <person name="Lucas S."/>
            <person name="Copeland A."/>
            <person name="Lapidus A."/>
            <person name="Bruce D."/>
            <person name="Goodwin L."/>
            <person name="Pitluck S."/>
            <person name="Peters L."/>
            <person name="Kyrpides N."/>
            <person name="Mavromatis K."/>
            <person name="Ivanova N."/>
            <person name="Ovchinnikova G."/>
            <person name="Teshima H."/>
            <person name="Detter J.C."/>
            <person name="Han C."/>
            <person name="Land M."/>
            <person name="Hauser L."/>
            <person name="Markowitz V."/>
            <person name="Cheng J.-F."/>
            <person name="Hugenholtz P."/>
            <person name="Woyke T."/>
            <person name="Wu D."/>
            <person name="Spring S."/>
            <person name="Schueler E."/>
            <person name="Brambilla E."/>
            <person name="Klenk H.-P."/>
            <person name="Eisen J.A."/>
        </authorList>
    </citation>
    <scope>NUCLEOTIDE SEQUENCE [LARGE SCALE GENOMIC DNA]</scope>
    <source>
        <strain evidence="3">ATCC 700848 / DSM 11109 / ASRB2</strain>
    </source>
</reference>
<accession>F2NI35</accession>
<dbReference type="RefSeq" id="WP_013706770.1">
    <property type="nucleotide sequence ID" value="NC_015388.1"/>
</dbReference>
<keyword evidence="3" id="KW-1185">Reference proteome</keyword>
<dbReference type="HOGENOM" id="CLU_1934617_0_0_7"/>
<sequence length="130" mass="14715">MLRCLLVIMLSVFLLPACETILYPRFESSMWQSYFRLQDIKAGMSKDEVIARMGPPKVTEEGSRGSSHYTILMYQTHTMDQAGSETIRGGYTPLVFEGDRLVGIGQRAYNRALAFPGREAQEGLPYELTR</sequence>
<evidence type="ECO:0000313" key="2">
    <source>
        <dbReference type="EMBL" id="AEB09661.1"/>
    </source>
</evidence>
<evidence type="ECO:0008006" key="4">
    <source>
        <dbReference type="Google" id="ProtNLM"/>
    </source>
</evidence>
<reference evidence="2 3" key="1">
    <citation type="journal article" date="2011" name="Stand. Genomic Sci.">
        <title>Complete genome sequence of the acetate-degrading sulfate reducer Desulfobacca acetoxidans type strain (ASRB2).</title>
        <authorList>
            <person name="Goker M."/>
            <person name="Teshima H."/>
            <person name="Lapidus A."/>
            <person name="Nolan M."/>
            <person name="Lucas S."/>
            <person name="Hammon N."/>
            <person name="Deshpande S."/>
            <person name="Cheng J.F."/>
            <person name="Tapia R."/>
            <person name="Han C."/>
            <person name="Goodwin L."/>
            <person name="Pitluck S."/>
            <person name="Huntemann M."/>
            <person name="Liolios K."/>
            <person name="Ivanova N."/>
            <person name="Pagani I."/>
            <person name="Mavromatis K."/>
            <person name="Ovchinikova G."/>
            <person name="Pati A."/>
            <person name="Chen A."/>
            <person name="Palaniappan K."/>
            <person name="Land M."/>
            <person name="Hauser L."/>
            <person name="Brambilla E.M."/>
            <person name="Rohde M."/>
            <person name="Spring S."/>
            <person name="Detter J.C."/>
            <person name="Woyke T."/>
            <person name="Bristow J."/>
            <person name="Eisen J.A."/>
            <person name="Markowitz V."/>
            <person name="Hugenholtz P."/>
            <person name="Kyrpides N.C."/>
            <person name="Klenk H.P."/>
        </authorList>
    </citation>
    <scope>NUCLEOTIDE SEQUENCE [LARGE SCALE GENOMIC DNA]</scope>
    <source>
        <strain evidence="3">ATCC 700848 / DSM 11109 / ASRB2</strain>
    </source>
</reference>
<dbReference type="OrthoDB" id="6399368at2"/>